<evidence type="ECO:0000256" key="15">
    <source>
        <dbReference type="ARBA" id="ARBA00024615"/>
    </source>
</evidence>
<evidence type="ECO:0000313" key="20">
    <source>
        <dbReference type="EMBL" id="KAK9768851.1"/>
    </source>
</evidence>
<feature type="transmembrane region" description="Helical" evidence="18">
    <location>
        <begin position="178"/>
        <end position="203"/>
    </location>
</feature>
<evidence type="ECO:0000256" key="8">
    <source>
        <dbReference type="ARBA" id="ARBA00022692"/>
    </source>
</evidence>
<feature type="transmembrane region" description="Helical" evidence="18">
    <location>
        <begin position="135"/>
        <end position="158"/>
    </location>
</feature>
<reference evidence="20 21" key="1">
    <citation type="submission" date="2023-04" db="EMBL/GenBank/DDBJ databases">
        <title>Genome of Basidiobolus ranarum AG-B5.</title>
        <authorList>
            <person name="Stajich J.E."/>
            <person name="Carter-House D."/>
            <person name="Gryganskyi A."/>
        </authorList>
    </citation>
    <scope>NUCLEOTIDE SEQUENCE [LARGE SCALE GENOMIC DNA]</scope>
    <source>
        <strain evidence="20 21">AG-B5</strain>
    </source>
</reference>
<feature type="region of interest" description="Disordered" evidence="19">
    <location>
        <begin position="1"/>
        <end position="67"/>
    </location>
</feature>
<evidence type="ECO:0000256" key="17">
    <source>
        <dbReference type="ARBA" id="ARBA00024631"/>
    </source>
</evidence>
<dbReference type="Proteomes" id="UP001479436">
    <property type="component" value="Unassembled WGS sequence"/>
</dbReference>
<feature type="compositionally biased region" description="Low complexity" evidence="19">
    <location>
        <begin position="720"/>
        <end position="729"/>
    </location>
</feature>
<evidence type="ECO:0000313" key="21">
    <source>
        <dbReference type="Proteomes" id="UP001479436"/>
    </source>
</evidence>
<keyword evidence="12 18" id="KW-0445">Lipid transport</keyword>
<feature type="region of interest" description="Disordered" evidence="19">
    <location>
        <begin position="709"/>
        <end position="731"/>
    </location>
</feature>
<feature type="transmembrane region" description="Helical" evidence="18">
    <location>
        <begin position="470"/>
        <end position="488"/>
    </location>
</feature>
<feature type="transmembrane region" description="Helical" evidence="18">
    <location>
        <begin position="347"/>
        <end position="371"/>
    </location>
</feature>
<keyword evidence="7 18" id="KW-0813">Transport</keyword>
<proteinExistence type="inferred from homology"/>
<comment type="catalytic activity">
    <reaction evidence="16">
        <text>a 1,2-diacyl-sn-glycero-3-phospho-(1D-myo-inositol-3-phosphate)(in) = a 1,2-diacyl-sn-glycero-3-phospho-(1D-myo-inositol-3-phosphate)(out)</text>
        <dbReference type="Rhea" id="RHEA:67920"/>
        <dbReference type="ChEBI" id="CHEBI:58088"/>
    </reaction>
</comment>
<evidence type="ECO:0000256" key="18">
    <source>
        <dbReference type="RuleBase" id="RU364027"/>
    </source>
</evidence>
<protein>
    <recommendedName>
        <fullName evidence="6 18">Autophagy-related protein 9</fullName>
    </recommendedName>
</protein>
<feature type="transmembrane region" description="Helical" evidence="18">
    <location>
        <begin position="536"/>
        <end position="555"/>
    </location>
</feature>
<evidence type="ECO:0000256" key="3">
    <source>
        <dbReference type="ARBA" id="ARBA00004511"/>
    </source>
</evidence>
<feature type="compositionally biased region" description="Acidic residues" evidence="19">
    <location>
        <begin position="57"/>
        <end position="67"/>
    </location>
</feature>
<dbReference type="PANTHER" id="PTHR13038:SF10">
    <property type="entry name" value="AUTOPHAGY-RELATED PROTEIN 9"/>
    <property type="match status" value="1"/>
</dbReference>
<keyword evidence="13 18" id="KW-0472">Membrane</keyword>
<evidence type="ECO:0000256" key="12">
    <source>
        <dbReference type="ARBA" id="ARBA00023055"/>
    </source>
</evidence>
<evidence type="ECO:0000256" key="10">
    <source>
        <dbReference type="ARBA" id="ARBA00023006"/>
    </source>
</evidence>
<comment type="subcellular location">
    <subcellularLocation>
        <location evidence="1">Cytoplasmic vesicle membrane</location>
        <topology evidence="1">Multi-pass membrane protein</topology>
    </subcellularLocation>
    <subcellularLocation>
        <location evidence="2">Endoplasmic reticulum membrane</location>
        <topology evidence="2">Multi-pass membrane protein</topology>
    </subcellularLocation>
    <subcellularLocation>
        <location evidence="4">Golgi apparatus membrane</location>
        <topology evidence="4">Multi-pass membrane protein</topology>
    </subcellularLocation>
    <subcellularLocation>
        <location evidence="3 18">Preautophagosomal structure membrane</location>
        <topology evidence="3 18">Multi-pass membrane protein</topology>
    </subcellularLocation>
</comment>
<evidence type="ECO:0000256" key="9">
    <source>
        <dbReference type="ARBA" id="ARBA00022989"/>
    </source>
</evidence>
<evidence type="ECO:0000256" key="7">
    <source>
        <dbReference type="ARBA" id="ARBA00022448"/>
    </source>
</evidence>
<comment type="catalytic activity">
    <reaction evidence="17">
        <text>a 1,2-diacyl-sn-glycero-3-phosphocholine(in) = a 1,2-diacyl-sn-glycero-3-phosphocholine(out)</text>
        <dbReference type="Rhea" id="RHEA:38571"/>
        <dbReference type="ChEBI" id="CHEBI:57643"/>
    </reaction>
</comment>
<keyword evidence="11" id="KW-0333">Golgi apparatus</keyword>
<dbReference type="EMBL" id="JASJQH010000003">
    <property type="protein sequence ID" value="KAK9768851.1"/>
    <property type="molecule type" value="Genomic_DNA"/>
</dbReference>
<dbReference type="PANTHER" id="PTHR13038">
    <property type="entry name" value="APG9 AUTOPHAGY 9"/>
    <property type="match status" value="1"/>
</dbReference>
<accession>A0ABR2X5G8</accession>
<dbReference type="InterPro" id="IPR007241">
    <property type="entry name" value="Autophagy-rel_prot_9"/>
</dbReference>
<gene>
    <name evidence="20" type="primary">ATG9</name>
    <name evidence="20" type="ORF">K7432_000185</name>
</gene>
<evidence type="ECO:0000256" key="1">
    <source>
        <dbReference type="ARBA" id="ARBA00004439"/>
    </source>
</evidence>
<evidence type="ECO:0000256" key="2">
    <source>
        <dbReference type="ARBA" id="ARBA00004477"/>
    </source>
</evidence>
<comment type="catalytic activity">
    <reaction evidence="14">
        <text>a 1,2-diacyl-sn-glycero-3-phospho-L-serine(in) = a 1,2-diacyl-sn-glycero-3-phospho-L-serine(out)</text>
        <dbReference type="Rhea" id="RHEA:38663"/>
        <dbReference type="ChEBI" id="CHEBI:57262"/>
    </reaction>
</comment>
<sequence>MQNSSHDSALLGSNVPYVDYDNNDPLADTEEGNFPLFSNSSDRDRLLNQGFTSTYDPEPEDEYEEDEAPPSLMIELNHLNQSRPSQVHRRKGLSRVYKSVPTSELRERALYRWHNIDNLDVFFERVYSYYTGKGIYCILLSRVLNLLTFAFIIGFTLFIMDCVDYSKIQPHGRLSDVVVPQCITRLSGISALFTVIFFIFWIWQFLRLIFDIRGLLDMNHFYTYLLEVPDVDMQTIEWREVVKRIIDLNDQNPSVLANQQSRMNVHSIANRIMRKENYMIALFNKEILDLTIPFPFLRHRKILTKTLEWNLSFCIVSYVFDEQGQVRKRFLRDVQRGYLVQGLKRRLYFMGIINIIFAPFIIIYLILFFFFRYFEEYYKNPSSLGSRQYTPFARWKFREFNELPHLFQKRLTNSYDNAMKYINQFPKEKTALISRFVAFIAGSFAAVLAVITIFDQEVLLGFEISPDKTVFFYIGIFGTILAISRGMIPNENHIFEPQNMLQEVVEDTHYLPLEWQGKLHTDEVRKQFCELFDYKVSIFLQEILSVIFTPFILWASLPPCMDFFREFTVHVDGVGYVCSFAVFNFKRNGNIKYGAPAETENEYFASKEGKMEKSFLNFKANNPEWQPNDPSASIFLSRLNEFSTNTNIRHPAQHFEYPESSMAMGSSNILRNRHGYENSRRGSYFKNNISNVRRPVAIPKVYVADDDGGQISGSEGTAESALLSSGSSLHGNHERSGTGIIALLNQIYENNGLLS</sequence>
<comment type="caution">
    <text evidence="20">The sequence shown here is derived from an EMBL/GenBank/DDBJ whole genome shotgun (WGS) entry which is preliminary data.</text>
</comment>
<dbReference type="Pfam" id="PF04109">
    <property type="entry name" value="ATG9"/>
    <property type="match status" value="1"/>
</dbReference>
<organism evidence="20 21">
    <name type="scientific">Basidiobolus ranarum</name>
    <dbReference type="NCBI Taxonomy" id="34480"/>
    <lineage>
        <taxon>Eukaryota</taxon>
        <taxon>Fungi</taxon>
        <taxon>Fungi incertae sedis</taxon>
        <taxon>Zoopagomycota</taxon>
        <taxon>Entomophthoromycotina</taxon>
        <taxon>Basidiobolomycetes</taxon>
        <taxon>Basidiobolales</taxon>
        <taxon>Basidiobolaceae</taxon>
        <taxon>Basidiobolus</taxon>
    </lineage>
</organism>
<keyword evidence="9 18" id="KW-1133">Transmembrane helix</keyword>
<feature type="transmembrane region" description="Helical" evidence="18">
    <location>
        <begin position="432"/>
        <end position="454"/>
    </location>
</feature>
<keyword evidence="10 18" id="KW-0072">Autophagy</keyword>
<comment type="catalytic activity">
    <reaction evidence="15">
        <text>a 1,2-diacyl-sn-glycero-3-phosphoethanolamine(in) = a 1,2-diacyl-sn-glycero-3-phosphoethanolamine(out)</text>
        <dbReference type="Rhea" id="RHEA:38895"/>
        <dbReference type="ChEBI" id="CHEBI:64612"/>
    </reaction>
</comment>
<evidence type="ECO:0000256" key="19">
    <source>
        <dbReference type="SAM" id="MobiDB-lite"/>
    </source>
</evidence>
<evidence type="ECO:0000256" key="16">
    <source>
        <dbReference type="ARBA" id="ARBA00024621"/>
    </source>
</evidence>
<evidence type="ECO:0000256" key="4">
    <source>
        <dbReference type="ARBA" id="ARBA00004653"/>
    </source>
</evidence>
<evidence type="ECO:0000256" key="11">
    <source>
        <dbReference type="ARBA" id="ARBA00023034"/>
    </source>
</evidence>
<name>A0ABR2X5G8_9FUNG</name>
<evidence type="ECO:0000256" key="13">
    <source>
        <dbReference type="ARBA" id="ARBA00023136"/>
    </source>
</evidence>
<evidence type="ECO:0000256" key="14">
    <source>
        <dbReference type="ARBA" id="ARBA00024479"/>
    </source>
</evidence>
<evidence type="ECO:0000256" key="6">
    <source>
        <dbReference type="ARBA" id="ARBA00018074"/>
    </source>
</evidence>
<evidence type="ECO:0000256" key="5">
    <source>
        <dbReference type="ARBA" id="ARBA00006185"/>
    </source>
</evidence>
<comment type="function">
    <text evidence="18">Phospholipid scramblase involved in autophagy. Cycles between the preautophagosomal structure/phagophore assembly site (PAS) and the cytoplasmic vesicle pool and supplies membrane for the growing autophagosome. Lipid scramblase activity plays a key role in preautophagosomal structure/phagophore assembly by distributing the phospholipids that arrive through ATG2 from the cytoplasmic to the luminal leaflet of the bilayer, thereby driving autophagosomal membrane expansion.</text>
</comment>
<keyword evidence="8 18" id="KW-0812">Transmembrane</keyword>
<keyword evidence="21" id="KW-1185">Reference proteome</keyword>
<comment type="similarity">
    <text evidence="5 18">Belongs to the ATG9 family.</text>
</comment>